<dbReference type="NCBIfam" id="TIGR01640">
    <property type="entry name" value="F_box_assoc_1"/>
    <property type="match status" value="1"/>
</dbReference>
<dbReference type="OMA" id="QWEQRFS"/>
<name>A0A3B6LXJ9_WHEAT</name>
<reference evidence="2" key="2">
    <citation type="submission" date="2018-10" db="UniProtKB">
        <authorList>
            <consortium name="EnsemblPlants"/>
        </authorList>
    </citation>
    <scope>IDENTIFICATION</scope>
</reference>
<proteinExistence type="predicted"/>
<dbReference type="Gramene" id="TraesSTA5B03G02998100.1">
    <property type="protein sequence ID" value="TraesSTA5B03G02998100.1.CDS1"/>
    <property type="gene ID" value="TraesSTA5B03G02998100"/>
</dbReference>
<dbReference type="Pfam" id="PF00646">
    <property type="entry name" value="F-box"/>
    <property type="match status" value="1"/>
</dbReference>
<dbReference type="Gramene" id="TraesCS5B03G1253300.1">
    <property type="protein sequence ID" value="TraesCS5B03G1253300.1.CDS1"/>
    <property type="gene ID" value="TraesCS5B03G1253300"/>
</dbReference>
<dbReference type="Gramene" id="TraesJUL5B03G03027720.1">
    <property type="protein sequence ID" value="TraesJUL5B03G03027720.1.CDS1"/>
    <property type="gene ID" value="TraesJUL5B03G03027720"/>
</dbReference>
<feature type="domain" description="F-box" evidence="1">
    <location>
        <begin position="8"/>
        <end position="47"/>
    </location>
</feature>
<dbReference type="InterPro" id="IPR036047">
    <property type="entry name" value="F-box-like_dom_sf"/>
</dbReference>
<evidence type="ECO:0000259" key="1">
    <source>
        <dbReference type="SMART" id="SM00256"/>
    </source>
</evidence>
<dbReference type="Gramene" id="TraesMAC5B03G03004340.1">
    <property type="protein sequence ID" value="TraesMAC5B03G03004340.1.CDS1"/>
    <property type="gene ID" value="TraesMAC5B03G03004340"/>
</dbReference>
<dbReference type="InterPro" id="IPR017451">
    <property type="entry name" value="F-box-assoc_interact_dom"/>
</dbReference>
<dbReference type="SMART" id="SM00256">
    <property type="entry name" value="FBOX"/>
    <property type="match status" value="1"/>
</dbReference>
<dbReference type="PANTHER" id="PTHR31672:SF13">
    <property type="entry name" value="F-BOX PROTEIN CPR30-LIKE"/>
    <property type="match status" value="1"/>
</dbReference>
<dbReference type="InterPro" id="IPR050796">
    <property type="entry name" value="SCF_F-box_component"/>
</dbReference>
<dbReference type="Gramene" id="TraesLAC5B03G02961140.1">
    <property type="protein sequence ID" value="TraesLAC5B03G02961140.1.CDS1"/>
    <property type="gene ID" value="TraesLAC5B03G02961140"/>
</dbReference>
<dbReference type="STRING" id="4565.A0A3B6LXJ9"/>
<protein>
    <recommendedName>
        <fullName evidence="1">F-box domain-containing protein</fullName>
    </recommendedName>
</protein>
<dbReference type="SUPFAM" id="SSF81383">
    <property type="entry name" value="F-box domain"/>
    <property type="match status" value="1"/>
</dbReference>
<dbReference type="Proteomes" id="UP000019116">
    <property type="component" value="Chromosome 5B"/>
</dbReference>
<dbReference type="Gramene" id="TraesCS5B02G515700.1">
    <property type="protein sequence ID" value="TraesCS5B02G515700.1.cds1"/>
    <property type="gene ID" value="TraesCS5B02G515700"/>
</dbReference>
<evidence type="ECO:0000313" key="2">
    <source>
        <dbReference type="EnsemblPlants" id="TraesCS5B02G515700.1.cds1"/>
    </source>
</evidence>
<dbReference type="InterPro" id="IPR001810">
    <property type="entry name" value="F-box_dom"/>
</dbReference>
<dbReference type="Gene3D" id="1.20.1280.50">
    <property type="match status" value="1"/>
</dbReference>
<keyword evidence="3" id="KW-1185">Reference proteome</keyword>
<dbReference type="AlphaFoldDB" id="A0A3B6LXJ9"/>
<evidence type="ECO:0000313" key="3">
    <source>
        <dbReference type="Proteomes" id="UP000019116"/>
    </source>
</evidence>
<dbReference type="CDD" id="cd22157">
    <property type="entry name" value="F-box_AtFBW1-like"/>
    <property type="match status" value="1"/>
</dbReference>
<dbReference type="InterPro" id="IPR013187">
    <property type="entry name" value="F-box-assoc_dom_typ3"/>
</dbReference>
<dbReference type="PANTHER" id="PTHR31672">
    <property type="entry name" value="BNACNNG10540D PROTEIN"/>
    <property type="match status" value="1"/>
</dbReference>
<accession>A0A3B6LXJ9</accession>
<dbReference type="Gramene" id="TraesLDM5B03G03009900.1">
    <property type="protein sequence ID" value="TraesLDM5B03G03009900.1.CDS1"/>
    <property type="gene ID" value="TraesLDM5B03G03009900"/>
</dbReference>
<sequence>MSCYPQHLTELVSTEILLRLPVNSLLRFRCVCKAWRDTIDNDFFVRAHLRAAQNTFTLIAPHVKADGMITAAGLYRWEQGAKAADDDDRNTAAAAGVYPWEQDTATLVHPMGADYSVPGTTNVSHDLAHCDGLVLVPSDAMVRVLNPATRRVLVLPLRPPHAVMFGSTPFGFEGHQAFGLGHDPRSKAYKVARFFYRSMEGPVGNPNHYTLGMEVLTVGAADLRWRETAAPPPYPALPGRTATFFKDSLLWTVEELLFREAPGFIRFKLEDESFAVLPGPPCSPSLDYAAASLAELRGELCVCVARHEADYGHGWHETWICRDLDDAPPPRWEPRHVVEMIPTFPRLRCLRPIAAYTDVLVLHAEPCYLCRETQEPGRSKDLAREKERNTPLHMQLKLRYYHPDTGMFVEYPAATCAFQVISYVPSLVPV</sequence>
<reference evidence="2" key="1">
    <citation type="submission" date="2018-08" db="EMBL/GenBank/DDBJ databases">
        <authorList>
            <person name="Rossello M."/>
        </authorList>
    </citation>
    <scope>NUCLEOTIDE SEQUENCE [LARGE SCALE GENOMIC DNA]</scope>
    <source>
        <strain evidence="2">cv. Chinese Spring</strain>
    </source>
</reference>
<dbReference type="OrthoDB" id="601353at2759"/>
<dbReference type="Pfam" id="PF08268">
    <property type="entry name" value="FBA_3"/>
    <property type="match status" value="1"/>
</dbReference>
<organism evidence="2">
    <name type="scientific">Triticum aestivum</name>
    <name type="common">Wheat</name>
    <dbReference type="NCBI Taxonomy" id="4565"/>
    <lineage>
        <taxon>Eukaryota</taxon>
        <taxon>Viridiplantae</taxon>
        <taxon>Streptophyta</taxon>
        <taxon>Embryophyta</taxon>
        <taxon>Tracheophyta</taxon>
        <taxon>Spermatophyta</taxon>
        <taxon>Magnoliopsida</taxon>
        <taxon>Liliopsida</taxon>
        <taxon>Poales</taxon>
        <taxon>Poaceae</taxon>
        <taxon>BOP clade</taxon>
        <taxon>Pooideae</taxon>
        <taxon>Triticodae</taxon>
        <taxon>Triticeae</taxon>
        <taxon>Triticinae</taxon>
        <taxon>Triticum</taxon>
    </lineage>
</organism>
<dbReference type="SMR" id="A0A3B6LXJ9"/>
<dbReference type="EnsemblPlants" id="TraesCS5B02G515700.1">
    <property type="protein sequence ID" value="TraesCS5B02G515700.1.cds1"/>
    <property type="gene ID" value="TraesCS5B02G515700"/>
</dbReference>